<keyword evidence="1" id="KW-1133">Transmembrane helix</keyword>
<keyword evidence="1" id="KW-0472">Membrane</keyword>
<proteinExistence type="predicted"/>
<sequence length="59" mass="6401">MDIVLVESTSAVCIFGLGLGLLALATYKGGSFIERKLDEDDRKQEQEVNVIGTKRQSAS</sequence>
<accession>A0A0A7AQZ8</accession>
<dbReference type="RefSeq" id="YP_009194022.1">
    <property type="nucleotide sequence ID" value="NC_028748.2"/>
</dbReference>
<feature type="transmembrane region" description="Helical" evidence="1">
    <location>
        <begin position="6"/>
        <end position="27"/>
    </location>
</feature>
<evidence type="ECO:0000256" key="1">
    <source>
        <dbReference type="SAM" id="Phobius"/>
    </source>
</evidence>
<dbReference type="Proteomes" id="UP000031093">
    <property type="component" value="Segment"/>
</dbReference>
<dbReference type="KEGG" id="vg:26613714"/>
<evidence type="ECO:0000313" key="3">
    <source>
        <dbReference type="Proteomes" id="UP000031093"/>
    </source>
</evidence>
<reference evidence="3" key="1">
    <citation type="submission" date="2014-01" db="EMBL/GenBank/DDBJ databases">
        <title>Complete genome sequence of novel bacteriophage BMBTP3 with a mosaic organization.</title>
        <authorList>
            <person name="Zhu L."/>
            <person name="Wang Y."/>
            <person name="Sun M."/>
        </authorList>
    </citation>
    <scope>NUCLEOTIDE SEQUENCE [LARGE SCALE GENOMIC DNA]</scope>
</reference>
<gene>
    <name evidence="2" type="ORF">BMBtpLA_44</name>
</gene>
<dbReference type="GeneID" id="26613714"/>
<dbReference type="EMBL" id="KJ024807">
    <property type="protein sequence ID" value="AHJ86753.1"/>
    <property type="molecule type" value="Genomic_DNA"/>
</dbReference>
<keyword evidence="3" id="KW-1185">Reference proteome</keyword>
<keyword evidence="1" id="KW-0812">Transmembrane</keyword>
<dbReference type="OrthoDB" id="40158at10239"/>
<protein>
    <submittedName>
        <fullName evidence="2">Uncharacterized protein</fullName>
    </submittedName>
</protein>
<organism evidence="2 3">
    <name type="scientific">Bacillus phage vB_BtS_BMBtp3</name>
    <dbReference type="NCBI Taxonomy" id="1445809"/>
    <lineage>
        <taxon>Viruses</taxon>
        <taxon>Duplodnaviria</taxon>
        <taxon>Heunggongvirae</taxon>
        <taxon>Uroviricota</taxon>
        <taxon>Caudoviricetes</taxon>
        <taxon>Waukeshavirus</taxon>
        <taxon>Waukeshavirus BMBtp3</taxon>
    </lineage>
</organism>
<name>A0A0A7AQZ8_9CAUD</name>
<evidence type="ECO:0000313" key="2">
    <source>
        <dbReference type="EMBL" id="AHJ86753.1"/>
    </source>
</evidence>